<name>A0AAN8KAH0_PATCE</name>
<sequence length="124" mass="13482">MEGVSKDGEEVRGVDSNENNSQQTHKGTTQSTRSTEETDNASKQSILPTQGNNSLYRNTTEGVSKHSEEVRGLDSNIMIMGSTGAVIFILAVASCIAYKKCCKNRKARAVQRMVPMSSLERPGD</sequence>
<feature type="compositionally biased region" description="Polar residues" evidence="1">
    <location>
        <begin position="16"/>
        <end position="33"/>
    </location>
</feature>
<gene>
    <name evidence="3" type="ORF">SNE40_003753</name>
</gene>
<keyword evidence="2" id="KW-1133">Transmembrane helix</keyword>
<evidence type="ECO:0000313" key="4">
    <source>
        <dbReference type="Proteomes" id="UP001347796"/>
    </source>
</evidence>
<dbReference type="Proteomes" id="UP001347796">
    <property type="component" value="Unassembled WGS sequence"/>
</dbReference>
<evidence type="ECO:0000313" key="3">
    <source>
        <dbReference type="EMBL" id="KAK6192251.1"/>
    </source>
</evidence>
<keyword evidence="2" id="KW-0812">Transmembrane</keyword>
<dbReference type="AlphaFoldDB" id="A0AAN8KAH0"/>
<organism evidence="3 4">
    <name type="scientific">Patella caerulea</name>
    <name type="common">Rayed Mediterranean limpet</name>
    <dbReference type="NCBI Taxonomy" id="87958"/>
    <lineage>
        <taxon>Eukaryota</taxon>
        <taxon>Metazoa</taxon>
        <taxon>Spiralia</taxon>
        <taxon>Lophotrochozoa</taxon>
        <taxon>Mollusca</taxon>
        <taxon>Gastropoda</taxon>
        <taxon>Patellogastropoda</taxon>
        <taxon>Patelloidea</taxon>
        <taxon>Patellidae</taxon>
        <taxon>Patella</taxon>
    </lineage>
</organism>
<evidence type="ECO:0000256" key="2">
    <source>
        <dbReference type="SAM" id="Phobius"/>
    </source>
</evidence>
<protein>
    <submittedName>
        <fullName evidence="3">Uncharacterized protein</fullName>
    </submittedName>
</protein>
<feature type="region of interest" description="Disordered" evidence="1">
    <location>
        <begin position="1"/>
        <end position="67"/>
    </location>
</feature>
<keyword evidence="4" id="KW-1185">Reference proteome</keyword>
<accession>A0AAN8KAH0</accession>
<reference evidence="3 4" key="1">
    <citation type="submission" date="2024-01" db="EMBL/GenBank/DDBJ databases">
        <title>The genome of the rayed Mediterranean limpet Patella caerulea (Linnaeus, 1758).</title>
        <authorList>
            <person name="Anh-Thu Weber A."/>
            <person name="Halstead-Nussloch G."/>
        </authorList>
    </citation>
    <scope>NUCLEOTIDE SEQUENCE [LARGE SCALE GENOMIC DNA]</scope>
    <source>
        <strain evidence="3">AATW-2023a</strain>
        <tissue evidence="3">Whole specimen</tissue>
    </source>
</reference>
<dbReference type="EMBL" id="JAZGQO010000002">
    <property type="protein sequence ID" value="KAK6192251.1"/>
    <property type="molecule type" value="Genomic_DNA"/>
</dbReference>
<keyword evidence="2" id="KW-0472">Membrane</keyword>
<feature type="transmembrane region" description="Helical" evidence="2">
    <location>
        <begin position="77"/>
        <end position="98"/>
    </location>
</feature>
<comment type="caution">
    <text evidence="3">The sequence shown here is derived from an EMBL/GenBank/DDBJ whole genome shotgun (WGS) entry which is preliminary data.</text>
</comment>
<evidence type="ECO:0000256" key="1">
    <source>
        <dbReference type="SAM" id="MobiDB-lite"/>
    </source>
</evidence>
<feature type="compositionally biased region" description="Basic and acidic residues" evidence="1">
    <location>
        <begin position="1"/>
        <end position="15"/>
    </location>
</feature>
<feature type="compositionally biased region" description="Polar residues" evidence="1">
    <location>
        <begin position="41"/>
        <end position="62"/>
    </location>
</feature>
<proteinExistence type="predicted"/>